<proteinExistence type="predicted"/>
<keyword evidence="4" id="KW-1185">Reference proteome</keyword>
<feature type="compositionally biased region" description="Basic and acidic residues" evidence="2">
    <location>
        <begin position="972"/>
        <end position="986"/>
    </location>
</feature>
<evidence type="ECO:0000313" key="4">
    <source>
        <dbReference type="Proteomes" id="UP000297229"/>
    </source>
</evidence>
<dbReference type="Proteomes" id="UP000297229">
    <property type="component" value="Unassembled WGS sequence"/>
</dbReference>
<evidence type="ECO:0000256" key="2">
    <source>
        <dbReference type="SAM" id="MobiDB-lite"/>
    </source>
</evidence>
<protein>
    <submittedName>
        <fullName evidence="3">Uncharacterized protein</fullName>
    </submittedName>
</protein>
<feature type="coiled-coil region" evidence="1">
    <location>
        <begin position="727"/>
        <end position="782"/>
    </location>
</feature>
<feature type="coiled-coil region" evidence="1">
    <location>
        <begin position="829"/>
        <end position="932"/>
    </location>
</feature>
<feature type="compositionally biased region" description="Polar residues" evidence="2">
    <location>
        <begin position="670"/>
        <end position="680"/>
    </location>
</feature>
<name>A0A4Z1JSU9_9HELO</name>
<feature type="region of interest" description="Disordered" evidence="2">
    <location>
        <begin position="663"/>
        <end position="686"/>
    </location>
</feature>
<accession>A0A4Z1JSU9</accession>
<gene>
    <name evidence="3" type="ORF">BELL_0265g00070</name>
</gene>
<organism evidence="3 4">
    <name type="scientific">Botrytis elliptica</name>
    <dbReference type="NCBI Taxonomy" id="278938"/>
    <lineage>
        <taxon>Eukaryota</taxon>
        <taxon>Fungi</taxon>
        <taxon>Dikarya</taxon>
        <taxon>Ascomycota</taxon>
        <taxon>Pezizomycotina</taxon>
        <taxon>Leotiomycetes</taxon>
        <taxon>Helotiales</taxon>
        <taxon>Sclerotiniaceae</taxon>
        <taxon>Botrytis</taxon>
    </lineage>
</organism>
<reference evidence="3 4" key="1">
    <citation type="submission" date="2017-12" db="EMBL/GenBank/DDBJ databases">
        <title>Comparative genomics of Botrytis spp.</title>
        <authorList>
            <person name="Valero-Jimenez C.A."/>
            <person name="Tapia P."/>
            <person name="Veloso J."/>
            <person name="Silva-Moreno E."/>
            <person name="Staats M."/>
            <person name="Valdes J.H."/>
            <person name="Van Kan J.A.L."/>
        </authorList>
    </citation>
    <scope>NUCLEOTIDE SEQUENCE [LARGE SCALE GENOMIC DNA]</scope>
    <source>
        <strain evidence="3 4">Be9601</strain>
    </source>
</reference>
<evidence type="ECO:0000313" key="3">
    <source>
        <dbReference type="EMBL" id="TGO74650.1"/>
    </source>
</evidence>
<dbReference type="EMBL" id="PQXM01000264">
    <property type="protein sequence ID" value="TGO74650.1"/>
    <property type="molecule type" value="Genomic_DNA"/>
</dbReference>
<dbReference type="AlphaFoldDB" id="A0A4Z1JSU9"/>
<feature type="region of interest" description="Disordered" evidence="2">
    <location>
        <begin position="953"/>
        <end position="1013"/>
    </location>
</feature>
<sequence length="1013" mass="115729">MTDQNGDDEGVIVIPDEQGDLWTGKTHNETLSIGIEYAKNWNLMDAFRELLLNWADAIKQSFSISMEKLLYFHEISANGYKITVHHPESRKILGFLNFDKGKGYLELCNYQSQLSRKALKMGWTDKDLKDNLSGKYGEGLKIAALVMLRHASYQIRITASGYYWRLKWKTNDKTVVDCGISKVDAKDGDKDLPQNPDETQFRLPNPSQDVSVKIGTVYSTSGSPLTEIQAKQWLNTYLYFNCSGPKEIIQTKYGAVILKKDLRGRIYLKGVYLGKLSSPQLYKYGYDFYRGRLDRDRNWDASQLPDRLMKVWGEVVRCGGKNNVDRYLNMFQNTKQNWLDINGASTRMSESVAKTLWNQLQEKNPQGTKFYHGASCSDKKIQSVLKKEPVPLSDELWKVLKKYTSVMTPSEYQRKKFVSSDTVKILDTPYCQSFLWTLRSILSLYNEINFEIVFKDGDDIDLDARSSNRAVKVQMFTCEHIINYLHARIIRELDKNDITTGLSTADKEKGGTDLIFEIRKCLKHMPRMIQLTRGHNNGELRVSWEDSEAGTFSRIHNINLESHVILHRDSTCRDKHSDRVTRRDTASNDETADIANCGCPQKIVSSTSSDNEITFEGLVSTESYFPKISRAKVPIAFFGFPPSPMKPTSNKPSMRMLATANKTENEDFSKTTMSTATSNTDPKENLPVQESRLDKGLNVTPQKSLRDRMSYDTTSIEAQLEKSESCRKILRQDVEKASSEIKELKYTSNTLKIEKESLSKQLANVLLEKARLTQSLQQLKTQRMPNSAKSQACTDVLSVRIGDLNVKNADLEEILRKTRKAHAAQAIQLETFKKERDVMKSENATLQEKLSDSQIKNSVIKNSATVDLKEAHEKIDALEKRDVKMKMDIRQLKTNQEILEKRISQANSQIKRANMERDKAMIEKNAAIAERDEAIIQKNKSLRKQRKFKSLMQSELERDESSDEGSRYVSGIKRDRSLDPSERDVVNDGVGNGNKSRSVKKVKRETPKIIELE</sequence>
<keyword evidence="1" id="KW-0175">Coiled coil</keyword>
<feature type="compositionally biased region" description="Basic and acidic residues" evidence="2">
    <location>
        <begin position="1004"/>
        <end position="1013"/>
    </location>
</feature>
<comment type="caution">
    <text evidence="3">The sequence shown here is derived from an EMBL/GenBank/DDBJ whole genome shotgun (WGS) entry which is preliminary data.</text>
</comment>
<evidence type="ECO:0000256" key="1">
    <source>
        <dbReference type="SAM" id="Coils"/>
    </source>
</evidence>